<dbReference type="AlphaFoldDB" id="A0A067NB38"/>
<name>A0A067NB38_BOTB1</name>
<dbReference type="HOGENOM" id="CLU_760733_0_0_1"/>
<dbReference type="EMBL" id="KL198017">
    <property type="protein sequence ID" value="KDQ20991.1"/>
    <property type="molecule type" value="Genomic_DNA"/>
</dbReference>
<evidence type="ECO:0000313" key="2">
    <source>
        <dbReference type="EMBL" id="KDQ20991.1"/>
    </source>
</evidence>
<dbReference type="Proteomes" id="UP000027195">
    <property type="component" value="Unassembled WGS sequence"/>
</dbReference>
<feature type="domain" description="F-box" evidence="1">
    <location>
        <begin position="36"/>
        <end position="70"/>
    </location>
</feature>
<accession>A0A067NB38</accession>
<reference evidence="3" key="1">
    <citation type="journal article" date="2014" name="Proc. Natl. Acad. Sci. U.S.A.">
        <title>Extensive sampling of basidiomycete genomes demonstrates inadequacy of the white-rot/brown-rot paradigm for wood decay fungi.</title>
        <authorList>
            <person name="Riley R."/>
            <person name="Salamov A.A."/>
            <person name="Brown D.W."/>
            <person name="Nagy L.G."/>
            <person name="Floudas D."/>
            <person name="Held B.W."/>
            <person name="Levasseur A."/>
            <person name="Lombard V."/>
            <person name="Morin E."/>
            <person name="Otillar R."/>
            <person name="Lindquist E.A."/>
            <person name="Sun H."/>
            <person name="LaButti K.M."/>
            <person name="Schmutz J."/>
            <person name="Jabbour D."/>
            <person name="Luo H."/>
            <person name="Baker S.E."/>
            <person name="Pisabarro A.G."/>
            <person name="Walton J.D."/>
            <person name="Blanchette R.A."/>
            <person name="Henrissat B."/>
            <person name="Martin F."/>
            <person name="Cullen D."/>
            <person name="Hibbett D.S."/>
            <person name="Grigoriev I.V."/>
        </authorList>
    </citation>
    <scope>NUCLEOTIDE SEQUENCE [LARGE SCALE GENOMIC DNA]</scope>
    <source>
        <strain evidence="3">FD-172 SS1</strain>
    </source>
</reference>
<dbReference type="InterPro" id="IPR001810">
    <property type="entry name" value="F-box_dom"/>
</dbReference>
<organism evidence="2 3">
    <name type="scientific">Botryobasidium botryosum (strain FD-172 SS1)</name>
    <dbReference type="NCBI Taxonomy" id="930990"/>
    <lineage>
        <taxon>Eukaryota</taxon>
        <taxon>Fungi</taxon>
        <taxon>Dikarya</taxon>
        <taxon>Basidiomycota</taxon>
        <taxon>Agaricomycotina</taxon>
        <taxon>Agaricomycetes</taxon>
        <taxon>Cantharellales</taxon>
        <taxon>Botryobasidiaceae</taxon>
        <taxon>Botryobasidium</taxon>
    </lineage>
</organism>
<dbReference type="InParanoid" id="A0A067NB38"/>
<dbReference type="InterPro" id="IPR036047">
    <property type="entry name" value="F-box-like_dom_sf"/>
</dbReference>
<dbReference type="SUPFAM" id="SSF81383">
    <property type="entry name" value="F-box domain"/>
    <property type="match status" value="1"/>
</dbReference>
<sequence length="364" mass="41121">MVNSSEQPPYIPLRSMPSTESQPSVKAALVDDIQRIIFSYLQTSDLLTLALCSEKFNMLATPYLYRSVYLLLHVYGRPKSLSEEDCNIFDVCARQDLFRRTIMDRPHLARLVREIRWTVFATGVCEPAEYWSLFEPFKLVQRVYLDFDYEGLRNSPQPSPAGLFPRATHIALSRNWSLETALNLLHTPSRMIHLTLIYGSIQIPGVLTALAGECTNLRQLYLSKPSRISEDEPYSNDENDTAVILEWRSFLGASKSTLHEVGLALTAVSHGCMEYFTSPDVRDLIFAKEFIPVFVGGGWDNLESLVLGGVGNDEKQKENLEASVPVAQLSFRSGRGWSLEAIYEAYPIALERSRVWDIRVSLGS</sequence>
<dbReference type="Pfam" id="PF12937">
    <property type="entry name" value="F-box-like"/>
    <property type="match status" value="1"/>
</dbReference>
<protein>
    <recommendedName>
        <fullName evidence="1">F-box domain-containing protein</fullName>
    </recommendedName>
</protein>
<gene>
    <name evidence="2" type="ORF">BOTBODRAFT_324901</name>
</gene>
<proteinExistence type="predicted"/>
<keyword evidence="3" id="KW-1185">Reference proteome</keyword>
<evidence type="ECO:0000259" key="1">
    <source>
        <dbReference type="Pfam" id="PF12937"/>
    </source>
</evidence>
<evidence type="ECO:0000313" key="3">
    <source>
        <dbReference type="Proteomes" id="UP000027195"/>
    </source>
</evidence>